<dbReference type="OrthoDB" id="7474070at2759"/>
<evidence type="ECO:0000256" key="1">
    <source>
        <dbReference type="SAM" id="MobiDB-lite"/>
    </source>
</evidence>
<evidence type="ECO:0000313" key="3">
    <source>
        <dbReference type="Proteomes" id="UP000324222"/>
    </source>
</evidence>
<reference evidence="2 3" key="1">
    <citation type="submission" date="2019-05" db="EMBL/GenBank/DDBJ databases">
        <title>Another draft genome of Portunus trituberculatus and its Hox gene families provides insights of decapod evolution.</title>
        <authorList>
            <person name="Jeong J.-H."/>
            <person name="Song I."/>
            <person name="Kim S."/>
            <person name="Choi T."/>
            <person name="Kim D."/>
            <person name="Ryu S."/>
            <person name="Kim W."/>
        </authorList>
    </citation>
    <scope>NUCLEOTIDE SEQUENCE [LARGE SCALE GENOMIC DNA]</scope>
    <source>
        <tissue evidence="2">Muscle</tissue>
    </source>
</reference>
<dbReference type="EMBL" id="VSRR010131259">
    <property type="protein sequence ID" value="MPD02407.1"/>
    <property type="molecule type" value="Genomic_DNA"/>
</dbReference>
<feature type="compositionally biased region" description="Basic and acidic residues" evidence="1">
    <location>
        <begin position="36"/>
        <end position="48"/>
    </location>
</feature>
<gene>
    <name evidence="2" type="ORF">E2C01_097986</name>
</gene>
<feature type="compositionally biased region" description="Basic and acidic residues" evidence="1">
    <location>
        <begin position="7"/>
        <end position="22"/>
    </location>
</feature>
<name>A0A5B7K774_PORTR</name>
<sequence>MTLSDPCRMEVEQEDQAQEHPGLRNTANDISCDGTLPKDHCVNTKVPD</sequence>
<evidence type="ECO:0000313" key="2">
    <source>
        <dbReference type="EMBL" id="MPD02407.1"/>
    </source>
</evidence>
<dbReference type="Proteomes" id="UP000324222">
    <property type="component" value="Unassembled WGS sequence"/>
</dbReference>
<comment type="caution">
    <text evidence="2">The sequence shown here is derived from an EMBL/GenBank/DDBJ whole genome shotgun (WGS) entry which is preliminary data.</text>
</comment>
<feature type="region of interest" description="Disordered" evidence="1">
    <location>
        <begin position="1"/>
        <end position="48"/>
    </location>
</feature>
<protein>
    <submittedName>
        <fullName evidence="2">Uncharacterized protein</fullName>
    </submittedName>
</protein>
<proteinExistence type="predicted"/>
<organism evidence="2 3">
    <name type="scientific">Portunus trituberculatus</name>
    <name type="common">Swimming crab</name>
    <name type="synonym">Neptunus trituberculatus</name>
    <dbReference type="NCBI Taxonomy" id="210409"/>
    <lineage>
        <taxon>Eukaryota</taxon>
        <taxon>Metazoa</taxon>
        <taxon>Ecdysozoa</taxon>
        <taxon>Arthropoda</taxon>
        <taxon>Crustacea</taxon>
        <taxon>Multicrustacea</taxon>
        <taxon>Malacostraca</taxon>
        <taxon>Eumalacostraca</taxon>
        <taxon>Eucarida</taxon>
        <taxon>Decapoda</taxon>
        <taxon>Pleocyemata</taxon>
        <taxon>Brachyura</taxon>
        <taxon>Eubrachyura</taxon>
        <taxon>Portunoidea</taxon>
        <taxon>Portunidae</taxon>
        <taxon>Portuninae</taxon>
        <taxon>Portunus</taxon>
    </lineage>
</organism>
<accession>A0A5B7K774</accession>
<keyword evidence="3" id="KW-1185">Reference proteome</keyword>
<dbReference type="AlphaFoldDB" id="A0A5B7K774"/>